<evidence type="ECO:0000313" key="1">
    <source>
        <dbReference type="EMBL" id="CAB4263264.1"/>
    </source>
</evidence>
<dbReference type="EMBL" id="CAEKDK010000001">
    <property type="protein sequence ID" value="CAB4263264.1"/>
    <property type="molecule type" value="Genomic_DNA"/>
</dbReference>
<gene>
    <name evidence="1" type="ORF">CURHAP_LOCUS3328</name>
</gene>
<name>A0A6J5THE2_PRUAR</name>
<evidence type="ECO:0000313" key="2">
    <source>
        <dbReference type="Proteomes" id="UP000507222"/>
    </source>
</evidence>
<organism evidence="1 2">
    <name type="scientific">Prunus armeniaca</name>
    <name type="common">Apricot</name>
    <name type="synonym">Armeniaca vulgaris</name>
    <dbReference type="NCBI Taxonomy" id="36596"/>
    <lineage>
        <taxon>Eukaryota</taxon>
        <taxon>Viridiplantae</taxon>
        <taxon>Streptophyta</taxon>
        <taxon>Embryophyta</taxon>
        <taxon>Tracheophyta</taxon>
        <taxon>Spermatophyta</taxon>
        <taxon>Magnoliopsida</taxon>
        <taxon>eudicotyledons</taxon>
        <taxon>Gunneridae</taxon>
        <taxon>Pentapetalae</taxon>
        <taxon>rosids</taxon>
        <taxon>fabids</taxon>
        <taxon>Rosales</taxon>
        <taxon>Rosaceae</taxon>
        <taxon>Amygdaloideae</taxon>
        <taxon>Amygdaleae</taxon>
        <taxon>Prunus</taxon>
    </lineage>
</organism>
<accession>A0A6J5THE2</accession>
<dbReference type="Proteomes" id="UP000507222">
    <property type="component" value="Unassembled WGS sequence"/>
</dbReference>
<sequence>MAKTGGVVMEKIGEASQWIASKIKDFLQYLSNKATELLNVARRFFDNFSEEFKEALVKSKCVIDDTIAKATEMMSKWTDAACNSIVQLKNLVVSMLKLMLDLHRSGLKRFLSLMQELVRKTKTKCVLFPASGELTDIICLTKGLLELLNMLVKPSDLFYVVYEAVVRYIKNPQMTPAEMKYGNIFKTFPEDQRKAIVFVYTSIKVFKL</sequence>
<proteinExistence type="predicted"/>
<reference evidence="1 2" key="1">
    <citation type="submission" date="2020-05" db="EMBL/GenBank/DDBJ databases">
        <authorList>
            <person name="Campoy J."/>
            <person name="Schneeberger K."/>
            <person name="Spophaly S."/>
        </authorList>
    </citation>
    <scope>NUCLEOTIDE SEQUENCE [LARGE SCALE GENOMIC DNA]</scope>
    <source>
        <strain evidence="1">PruArmRojPasFocal</strain>
    </source>
</reference>
<dbReference type="AlphaFoldDB" id="A0A6J5THE2"/>
<protein>
    <submittedName>
        <fullName evidence="1">Uncharacterized protein</fullName>
    </submittedName>
</protein>